<keyword evidence="2" id="KW-1185">Reference proteome</keyword>
<organism evidence="1 2">
    <name type="scientific">Gillisia hiemivivida</name>
    <dbReference type="NCBI Taxonomy" id="291190"/>
    <lineage>
        <taxon>Bacteria</taxon>
        <taxon>Pseudomonadati</taxon>
        <taxon>Bacteroidota</taxon>
        <taxon>Flavobacteriia</taxon>
        <taxon>Flavobacteriales</taxon>
        <taxon>Flavobacteriaceae</taxon>
        <taxon>Gillisia</taxon>
    </lineage>
</organism>
<dbReference type="OrthoDB" id="1436952at2"/>
<dbReference type="RefSeq" id="WP_146932655.1">
    <property type="nucleotide sequence ID" value="NZ_CBCSHZ010000014.1"/>
</dbReference>
<name>A0A5C6ZTD2_9FLAO</name>
<protein>
    <recommendedName>
        <fullName evidence="3">Carboxypeptidase-like regulatory domain-containing protein</fullName>
    </recommendedName>
</protein>
<proteinExistence type="predicted"/>
<dbReference type="Proteomes" id="UP000321367">
    <property type="component" value="Unassembled WGS sequence"/>
</dbReference>
<comment type="caution">
    <text evidence="1">The sequence shown here is derived from an EMBL/GenBank/DDBJ whole genome shotgun (WGS) entry which is preliminary data.</text>
</comment>
<accession>A0A5C6ZTD2</accession>
<dbReference type="AlphaFoldDB" id="A0A5C6ZTD2"/>
<evidence type="ECO:0000313" key="2">
    <source>
        <dbReference type="Proteomes" id="UP000321367"/>
    </source>
</evidence>
<reference evidence="1 2" key="1">
    <citation type="submission" date="2019-08" db="EMBL/GenBank/DDBJ databases">
        <title>Genome sequence of Gillisia hiemivivida IC154 (type strain).</title>
        <authorList>
            <person name="Bowman J.P."/>
        </authorList>
    </citation>
    <scope>NUCLEOTIDE SEQUENCE [LARGE SCALE GENOMIC DNA]</scope>
    <source>
        <strain evidence="1 2">IC154</strain>
    </source>
</reference>
<evidence type="ECO:0000313" key="1">
    <source>
        <dbReference type="EMBL" id="TXD93359.1"/>
    </source>
</evidence>
<evidence type="ECO:0008006" key="3">
    <source>
        <dbReference type="Google" id="ProtNLM"/>
    </source>
</evidence>
<gene>
    <name evidence="1" type="ORF">ES724_10145</name>
</gene>
<sequence length="269" mass="30001">MRNEIYLKVIALLLLTISPLIAQENIQLSGNVSAPHLEGASIHIINSTQKTGTVNSVSGSYKILVRENDELLFSSVQYKNVNVIITSEIISKGVLNVVLEEDLNVLAEVNISNINLTGDIAKDIANMEVVDLPVNINFGDVKNITFEADINDPAEAPRNRAFESNTIMQPGVNIMGLPGAISDLLGIKKKTPVRVYKGPVRTSSEQLRQLFQEDFFVNTLELEKDYIEDFIFYAEDQGLSILLENSNKLVLIEFLMEKSKKYKMQLSQN</sequence>
<dbReference type="EMBL" id="VORY01000011">
    <property type="protein sequence ID" value="TXD93359.1"/>
    <property type="molecule type" value="Genomic_DNA"/>
</dbReference>